<dbReference type="InterPro" id="IPR046357">
    <property type="entry name" value="PPIase_dom_sf"/>
</dbReference>
<dbReference type="InterPro" id="IPR001179">
    <property type="entry name" value="PPIase_FKBP_dom"/>
</dbReference>
<dbReference type="PROSITE" id="PS50059">
    <property type="entry name" value="FKBP_PPIASE"/>
    <property type="match status" value="1"/>
</dbReference>
<evidence type="ECO:0000256" key="5">
    <source>
        <dbReference type="PROSITE-ProRule" id="PRU00277"/>
    </source>
</evidence>
<dbReference type="Pfam" id="PF00254">
    <property type="entry name" value="FKBP_C"/>
    <property type="match status" value="1"/>
</dbReference>
<evidence type="ECO:0000259" key="7">
    <source>
        <dbReference type="PROSITE" id="PS50059"/>
    </source>
</evidence>
<dbReference type="AlphaFoldDB" id="A0A7S0EQA8"/>
<dbReference type="PANTHER" id="PTHR43811">
    <property type="entry name" value="FKBP-TYPE PEPTIDYL-PROLYL CIS-TRANS ISOMERASE FKPA"/>
    <property type="match status" value="1"/>
</dbReference>
<evidence type="ECO:0000313" key="8">
    <source>
        <dbReference type="EMBL" id="CAD8491870.1"/>
    </source>
</evidence>
<dbReference type="Gene3D" id="3.10.50.40">
    <property type="match status" value="1"/>
</dbReference>
<proteinExistence type="predicted"/>
<sequence>MLRTLLILCCLSVVASLVPAARPVSTRRNALATAAAAAAGVLAVRPATAADSGDVKVKAASVGVTPGGVKFFDKVTADTCSPFNPCTPQAGDIVKIKYKSFLSNGQMYDSSEGPGRKPVAMKFKANPPAMIPGWEEAIDGMKMGQTRVIQVPANMAYGDKGVEIPTKDGGTEFLVPPGERLQFELTLIQVAIPNI</sequence>
<evidence type="ECO:0000256" key="4">
    <source>
        <dbReference type="ARBA" id="ARBA00023235"/>
    </source>
</evidence>
<feature type="domain" description="PPIase FKBP-type" evidence="7">
    <location>
        <begin position="91"/>
        <end position="191"/>
    </location>
</feature>
<dbReference type="PANTHER" id="PTHR43811:SF19">
    <property type="entry name" value="39 KDA FK506-BINDING NUCLEAR PROTEIN"/>
    <property type="match status" value="1"/>
</dbReference>
<organism evidence="8">
    <name type="scientific">Phaeocystis antarctica</name>
    <dbReference type="NCBI Taxonomy" id="33657"/>
    <lineage>
        <taxon>Eukaryota</taxon>
        <taxon>Haptista</taxon>
        <taxon>Haptophyta</taxon>
        <taxon>Prymnesiophyceae</taxon>
        <taxon>Phaeocystales</taxon>
        <taxon>Phaeocystaceae</taxon>
        <taxon>Phaeocystis</taxon>
    </lineage>
</organism>
<dbReference type="EC" id="5.2.1.8" evidence="2 5"/>
<dbReference type="GO" id="GO:0003755">
    <property type="term" value="F:peptidyl-prolyl cis-trans isomerase activity"/>
    <property type="evidence" value="ECO:0007669"/>
    <property type="project" value="UniProtKB-KW"/>
</dbReference>
<name>A0A7S0EQA8_9EUKA</name>
<feature type="chain" id="PRO_5030807005" description="peptidylprolyl isomerase" evidence="6">
    <location>
        <begin position="21"/>
        <end position="195"/>
    </location>
</feature>
<reference evidence="8" key="1">
    <citation type="submission" date="2021-01" db="EMBL/GenBank/DDBJ databases">
        <authorList>
            <person name="Corre E."/>
            <person name="Pelletier E."/>
            <person name="Niang G."/>
            <person name="Scheremetjew M."/>
            <person name="Finn R."/>
            <person name="Kale V."/>
            <person name="Holt S."/>
            <person name="Cochrane G."/>
            <person name="Meng A."/>
            <person name="Brown T."/>
            <person name="Cohen L."/>
        </authorList>
    </citation>
    <scope>NUCLEOTIDE SEQUENCE</scope>
    <source>
        <strain evidence="8">CCMP1374</strain>
    </source>
</reference>
<dbReference type="EMBL" id="HBEP01021008">
    <property type="protein sequence ID" value="CAD8491870.1"/>
    <property type="molecule type" value="Transcribed_RNA"/>
</dbReference>
<protein>
    <recommendedName>
        <fullName evidence="2 5">peptidylprolyl isomerase</fullName>
        <ecNumber evidence="2 5">5.2.1.8</ecNumber>
    </recommendedName>
</protein>
<evidence type="ECO:0000256" key="3">
    <source>
        <dbReference type="ARBA" id="ARBA00023110"/>
    </source>
</evidence>
<dbReference type="SUPFAM" id="SSF54534">
    <property type="entry name" value="FKBP-like"/>
    <property type="match status" value="1"/>
</dbReference>
<gene>
    <name evidence="8" type="ORF">PANT1444_LOCUS11802</name>
</gene>
<evidence type="ECO:0000256" key="6">
    <source>
        <dbReference type="SAM" id="SignalP"/>
    </source>
</evidence>
<comment type="catalytic activity">
    <reaction evidence="1 5">
        <text>[protein]-peptidylproline (omega=180) = [protein]-peptidylproline (omega=0)</text>
        <dbReference type="Rhea" id="RHEA:16237"/>
        <dbReference type="Rhea" id="RHEA-COMP:10747"/>
        <dbReference type="Rhea" id="RHEA-COMP:10748"/>
        <dbReference type="ChEBI" id="CHEBI:83833"/>
        <dbReference type="ChEBI" id="CHEBI:83834"/>
        <dbReference type="EC" id="5.2.1.8"/>
    </reaction>
</comment>
<keyword evidence="4 5" id="KW-0413">Isomerase</keyword>
<evidence type="ECO:0000256" key="1">
    <source>
        <dbReference type="ARBA" id="ARBA00000971"/>
    </source>
</evidence>
<keyword evidence="6" id="KW-0732">Signal</keyword>
<keyword evidence="3 5" id="KW-0697">Rotamase</keyword>
<feature type="signal peptide" evidence="6">
    <location>
        <begin position="1"/>
        <end position="20"/>
    </location>
</feature>
<accession>A0A7S0EQA8</accession>
<evidence type="ECO:0000256" key="2">
    <source>
        <dbReference type="ARBA" id="ARBA00013194"/>
    </source>
</evidence>